<dbReference type="EMBL" id="JAADJZ010000006">
    <property type="protein sequence ID" value="KAF2874632.1"/>
    <property type="molecule type" value="Genomic_DNA"/>
</dbReference>
<dbReference type="Proteomes" id="UP000481861">
    <property type="component" value="Unassembled WGS sequence"/>
</dbReference>
<keyword evidence="2" id="KW-1185">Reference proteome</keyword>
<gene>
    <name evidence="1" type="ORF">BDV95DRAFT_337643</name>
</gene>
<name>A0A7C8IDY9_9PLEO</name>
<evidence type="ECO:0000313" key="2">
    <source>
        <dbReference type="Proteomes" id="UP000481861"/>
    </source>
</evidence>
<evidence type="ECO:0000313" key="1">
    <source>
        <dbReference type="EMBL" id="KAF2874632.1"/>
    </source>
</evidence>
<comment type="caution">
    <text evidence="1">The sequence shown here is derived from an EMBL/GenBank/DDBJ whole genome shotgun (WGS) entry which is preliminary data.</text>
</comment>
<accession>A0A7C8IDY9</accession>
<dbReference type="OrthoDB" id="5427823at2759"/>
<sequence>MIPRFRRQARPQTQDFRAIPPPNAIRSYYIYLFRGHILVLRNICHFNDTEKISMAPALRMTRSIKEKLPFFFAGSIVRVSQQTLFRLLKNQILREHANIAEYDHLQHQSCCFLSMQDN</sequence>
<proteinExistence type="predicted"/>
<organism evidence="1 2">
    <name type="scientific">Massariosphaeria phaeospora</name>
    <dbReference type="NCBI Taxonomy" id="100035"/>
    <lineage>
        <taxon>Eukaryota</taxon>
        <taxon>Fungi</taxon>
        <taxon>Dikarya</taxon>
        <taxon>Ascomycota</taxon>
        <taxon>Pezizomycotina</taxon>
        <taxon>Dothideomycetes</taxon>
        <taxon>Pleosporomycetidae</taxon>
        <taxon>Pleosporales</taxon>
        <taxon>Pleosporales incertae sedis</taxon>
        <taxon>Massariosphaeria</taxon>
    </lineage>
</organism>
<dbReference type="AlphaFoldDB" id="A0A7C8IDY9"/>
<reference evidence="1 2" key="1">
    <citation type="submission" date="2020-01" db="EMBL/GenBank/DDBJ databases">
        <authorList>
            <consortium name="DOE Joint Genome Institute"/>
            <person name="Haridas S."/>
            <person name="Albert R."/>
            <person name="Binder M."/>
            <person name="Bloem J."/>
            <person name="Labutti K."/>
            <person name="Salamov A."/>
            <person name="Andreopoulos B."/>
            <person name="Baker S.E."/>
            <person name="Barry K."/>
            <person name="Bills G."/>
            <person name="Bluhm B.H."/>
            <person name="Cannon C."/>
            <person name="Castanera R."/>
            <person name="Culley D.E."/>
            <person name="Daum C."/>
            <person name="Ezra D."/>
            <person name="Gonzalez J.B."/>
            <person name="Henrissat B."/>
            <person name="Kuo A."/>
            <person name="Liang C."/>
            <person name="Lipzen A."/>
            <person name="Lutzoni F."/>
            <person name="Magnuson J."/>
            <person name="Mondo S."/>
            <person name="Nolan M."/>
            <person name="Ohm R."/>
            <person name="Pangilinan J."/>
            <person name="Park H.-J.H."/>
            <person name="Ramirez L."/>
            <person name="Alfaro M."/>
            <person name="Sun H."/>
            <person name="Tritt A."/>
            <person name="Yoshinaga Y."/>
            <person name="Zwiers L.-H.L."/>
            <person name="Turgeon B.G."/>
            <person name="Goodwin S.B."/>
            <person name="Spatafora J.W."/>
            <person name="Crous P.W."/>
            <person name="Grigoriev I.V."/>
        </authorList>
    </citation>
    <scope>NUCLEOTIDE SEQUENCE [LARGE SCALE GENOMIC DNA]</scope>
    <source>
        <strain evidence="1 2">CBS 611.86</strain>
    </source>
</reference>
<protein>
    <submittedName>
        <fullName evidence="1">Uncharacterized protein</fullName>
    </submittedName>
</protein>